<comment type="caution">
    <text evidence="1">The sequence shown here is derived from an EMBL/GenBank/DDBJ whole genome shotgun (WGS) entry which is preliminary data.</text>
</comment>
<name>A0ACA9UM49_BIOOC</name>
<sequence length="196" mass="22236">MSNILERKFFAETFVSPQQLPGGKSFWYRRRIDDGFEFIVVDITRRTFHSAFDHEQLAKELGKHASTCLAGLNSKMAWSVSDSKLGFGSMIPAIISYPRGMGYPVDESYIDNLNITHAAKLRNDAKLLLIAGGLDDIVNAASTMRLVTELNKQGKDYDFFFIPEGDHKFADNGVGYKRIVRFLREHLDPGWRKTLV</sequence>
<proteinExistence type="predicted"/>
<evidence type="ECO:0000313" key="2">
    <source>
        <dbReference type="Proteomes" id="UP000836387"/>
    </source>
</evidence>
<reference evidence="1" key="1">
    <citation type="submission" date="2020-04" db="EMBL/GenBank/DDBJ databases">
        <authorList>
            <person name="Broberg M."/>
        </authorList>
    </citation>
    <scope>NUCLEOTIDE SEQUENCE</scope>
</reference>
<organism evidence="1 2">
    <name type="scientific">Clonostachys rosea f. rosea IK726</name>
    <dbReference type="NCBI Taxonomy" id="1349383"/>
    <lineage>
        <taxon>Eukaryota</taxon>
        <taxon>Fungi</taxon>
        <taxon>Dikarya</taxon>
        <taxon>Ascomycota</taxon>
        <taxon>Pezizomycotina</taxon>
        <taxon>Sordariomycetes</taxon>
        <taxon>Hypocreomycetidae</taxon>
        <taxon>Hypocreales</taxon>
        <taxon>Bionectriaceae</taxon>
        <taxon>Clonostachys</taxon>
    </lineage>
</organism>
<protein>
    <submittedName>
        <fullName evidence="1">Uncharacterized protein</fullName>
    </submittedName>
</protein>
<evidence type="ECO:0000313" key="1">
    <source>
        <dbReference type="EMBL" id="CAG9954512.1"/>
    </source>
</evidence>
<keyword evidence="2" id="KW-1185">Reference proteome</keyword>
<accession>A0ACA9UM49</accession>
<dbReference type="Proteomes" id="UP000836387">
    <property type="component" value="Unassembled WGS sequence"/>
</dbReference>
<dbReference type="EMBL" id="CADEHS020000570">
    <property type="protein sequence ID" value="CAG9954512.1"/>
    <property type="molecule type" value="Genomic_DNA"/>
</dbReference>
<reference evidence="1" key="2">
    <citation type="submission" date="2021-10" db="EMBL/GenBank/DDBJ databases">
        <authorList>
            <person name="Piombo E."/>
        </authorList>
    </citation>
    <scope>NUCLEOTIDE SEQUENCE</scope>
</reference>
<gene>
    <name evidence="1" type="ORF">CRV2_00017962</name>
</gene>